<dbReference type="PROSITE" id="PS50600">
    <property type="entry name" value="ULP_PROTEASE"/>
    <property type="match status" value="1"/>
</dbReference>
<accession>A0ABM1EY98</accession>
<dbReference type="Gene3D" id="3.40.395.10">
    <property type="entry name" value="Adenoviral Proteinase, Chain A"/>
    <property type="match status" value="1"/>
</dbReference>
<reference evidence="7" key="1">
    <citation type="submission" date="2025-08" db="UniProtKB">
        <authorList>
            <consortium name="RefSeq"/>
        </authorList>
    </citation>
    <scope>IDENTIFICATION</scope>
</reference>
<name>A0ABM1EY98_PRICU</name>
<dbReference type="RefSeq" id="XP_014677169.1">
    <property type="nucleotide sequence ID" value="XM_014821683.1"/>
</dbReference>
<dbReference type="InterPro" id="IPR038765">
    <property type="entry name" value="Papain-like_cys_pep_sf"/>
</dbReference>
<evidence type="ECO:0000313" key="6">
    <source>
        <dbReference type="Proteomes" id="UP000695022"/>
    </source>
</evidence>
<dbReference type="Pfam" id="PF02902">
    <property type="entry name" value="Peptidase_C48"/>
    <property type="match status" value="1"/>
</dbReference>
<dbReference type="GO" id="GO:0008233">
    <property type="term" value="F:peptidase activity"/>
    <property type="evidence" value="ECO:0007669"/>
    <property type="project" value="UniProtKB-KW"/>
</dbReference>
<evidence type="ECO:0000256" key="4">
    <source>
        <dbReference type="ARBA" id="ARBA00022807"/>
    </source>
</evidence>
<dbReference type="InterPro" id="IPR003653">
    <property type="entry name" value="Peptidase_C48_C"/>
</dbReference>
<organism evidence="6 7">
    <name type="scientific">Priapulus caudatus</name>
    <name type="common">Priapulid worm</name>
    <dbReference type="NCBI Taxonomy" id="37621"/>
    <lineage>
        <taxon>Eukaryota</taxon>
        <taxon>Metazoa</taxon>
        <taxon>Ecdysozoa</taxon>
        <taxon>Scalidophora</taxon>
        <taxon>Priapulida</taxon>
        <taxon>Priapulimorpha</taxon>
        <taxon>Priapulimorphida</taxon>
        <taxon>Priapulidae</taxon>
        <taxon>Priapulus</taxon>
    </lineage>
</organism>
<dbReference type="GeneID" id="106817031"/>
<sequence>MYFQMVDKASTTYLQKKTSQRVKEAMARGDALQIEKRIYIQLPSDEDHRNVHSLGEGLKSECLPASFNSPFNTSAGETGVKISADDPSDCATKDILLPIRGAPLKRLAGHCREKLSLLRDLTYLCNDGEALTEMWEKLHTMVETTRQSLPIDGTFDIPNGADNLVKVLNRDPAMPKMPDQSSRYHVAGDVLEHKDFETLTNPNWLNDKVINAYLLLLRNQANREDEGHIYVIPSYVPVQWSSSNLQPWFFKKVKLHMFQWLLIPINVDNSHWILLCASPAKRTVSLLDSLPGRDNSRYLEQFRKYMDLRSEATGELAGHWVEDRQLQSARQTDGASCGAFVLLNGLAISMKVDPASLNQKHAISMRRHVLQQLLAASVKPPSQRTICDAVGCCEPPLPTNWVACDVCDCTFLSNIFAMNPLKS</sequence>
<gene>
    <name evidence="7" type="primary">LOC106817031</name>
</gene>
<evidence type="ECO:0000256" key="3">
    <source>
        <dbReference type="ARBA" id="ARBA00022801"/>
    </source>
</evidence>
<keyword evidence="6" id="KW-1185">Reference proteome</keyword>
<evidence type="ECO:0000313" key="7">
    <source>
        <dbReference type="RefSeq" id="XP_014677169.1"/>
    </source>
</evidence>
<dbReference type="PANTHER" id="PTHR12606:SF136">
    <property type="entry name" value="ULP1 PROTEASE FAMILY PROTEIN"/>
    <property type="match status" value="1"/>
</dbReference>
<evidence type="ECO:0000259" key="5">
    <source>
        <dbReference type="PROSITE" id="PS50600"/>
    </source>
</evidence>
<keyword evidence="3" id="KW-0378">Hydrolase</keyword>
<feature type="domain" description="Ubiquitin-like protease family profile" evidence="5">
    <location>
        <begin position="189"/>
        <end position="348"/>
    </location>
</feature>
<dbReference type="PANTHER" id="PTHR12606">
    <property type="entry name" value="SENTRIN/SUMO-SPECIFIC PROTEASE"/>
    <property type="match status" value="1"/>
</dbReference>
<protein>
    <submittedName>
        <fullName evidence="7">Ubiquitin-like-specific protease 1</fullName>
    </submittedName>
</protein>
<evidence type="ECO:0000256" key="2">
    <source>
        <dbReference type="ARBA" id="ARBA00022670"/>
    </source>
</evidence>
<dbReference type="GO" id="GO:0006508">
    <property type="term" value="P:proteolysis"/>
    <property type="evidence" value="ECO:0007669"/>
    <property type="project" value="UniProtKB-KW"/>
</dbReference>
<dbReference type="SUPFAM" id="SSF54001">
    <property type="entry name" value="Cysteine proteinases"/>
    <property type="match status" value="1"/>
</dbReference>
<keyword evidence="2 7" id="KW-0645">Protease</keyword>
<comment type="similarity">
    <text evidence="1">Belongs to the peptidase C48 family.</text>
</comment>
<dbReference type="Proteomes" id="UP000695022">
    <property type="component" value="Unplaced"/>
</dbReference>
<evidence type="ECO:0000256" key="1">
    <source>
        <dbReference type="ARBA" id="ARBA00005234"/>
    </source>
</evidence>
<proteinExistence type="inferred from homology"/>
<keyword evidence="4" id="KW-0788">Thiol protease</keyword>